<dbReference type="Gene3D" id="2.60.40.10">
    <property type="entry name" value="Immunoglobulins"/>
    <property type="match status" value="1"/>
</dbReference>
<evidence type="ECO:0000313" key="4">
    <source>
        <dbReference type="Proteomes" id="UP000747542"/>
    </source>
</evidence>
<evidence type="ECO:0000259" key="2">
    <source>
        <dbReference type="PROSITE" id="PS50853"/>
    </source>
</evidence>
<comment type="caution">
    <text evidence="3">The sequence shown here is derived from an EMBL/GenBank/DDBJ whole genome shotgun (WGS) entry which is preliminary data.</text>
</comment>
<dbReference type="AlphaFoldDB" id="A0A8J5K9M6"/>
<dbReference type="Pfam" id="PF00041">
    <property type="entry name" value="fn3"/>
    <property type="match status" value="1"/>
</dbReference>
<dbReference type="InterPro" id="IPR003961">
    <property type="entry name" value="FN3_dom"/>
</dbReference>
<evidence type="ECO:0000313" key="3">
    <source>
        <dbReference type="EMBL" id="KAG7167034.1"/>
    </source>
</evidence>
<dbReference type="InterPro" id="IPR036116">
    <property type="entry name" value="FN3_sf"/>
</dbReference>
<dbReference type="SUPFAM" id="SSF49265">
    <property type="entry name" value="Fibronectin type III"/>
    <property type="match status" value="1"/>
</dbReference>
<gene>
    <name evidence="3" type="primary">Ptprd-L3</name>
    <name evidence="3" type="ORF">Hamer_G005348</name>
</gene>
<reference evidence="3" key="1">
    <citation type="journal article" date="2021" name="Sci. Adv.">
        <title>The American lobster genome reveals insights on longevity, neural, and immune adaptations.</title>
        <authorList>
            <person name="Polinski J.M."/>
            <person name="Zimin A.V."/>
            <person name="Clark K.F."/>
            <person name="Kohn A.B."/>
            <person name="Sadowski N."/>
            <person name="Timp W."/>
            <person name="Ptitsyn A."/>
            <person name="Khanna P."/>
            <person name="Romanova D.Y."/>
            <person name="Williams P."/>
            <person name="Greenwood S.J."/>
            <person name="Moroz L.L."/>
            <person name="Walt D.R."/>
            <person name="Bodnar A.G."/>
        </authorList>
    </citation>
    <scope>NUCLEOTIDE SEQUENCE</scope>
    <source>
        <strain evidence="3">GMGI-L3</strain>
    </source>
</reference>
<feature type="transmembrane region" description="Helical" evidence="1">
    <location>
        <begin position="159"/>
        <end position="182"/>
    </location>
</feature>
<keyword evidence="4" id="KW-1185">Reference proteome</keyword>
<accession>A0A8J5K9M6</accession>
<keyword evidence="1" id="KW-1133">Transmembrane helix</keyword>
<sequence length="276" mass="29991">MVIARDHCSSAPEATQKVSCDLPTSPHDLTVTWSSIMSSCPVLRYTVNYTGHVLWSHDNTHGSRDTDTIYVDLRNLTPWTAYNVCVAGVIVNNIVGAWNCCQATTPESVLLRSKLYLGSTRPPASLNLTDKSSSVKAGTAAGVGPPVWDAVTTDKGVNVGGIVAGVVVGVLLLALIVAAVVFRDKLKDKMKKRTTPTIPPQDSSMTPVPSVVHDDVKMRKQWQVEDDQRGGEEFTPRGTTAATTKVFYTTCSADHVYVNTDCGDDEDDDHVYMYRD</sequence>
<name>A0A8J5K9M6_HOMAM</name>
<keyword evidence="1" id="KW-0472">Membrane</keyword>
<dbReference type="PROSITE" id="PS50853">
    <property type="entry name" value="FN3"/>
    <property type="match status" value="1"/>
</dbReference>
<keyword evidence="3" id="KW-0675">Receptor</keyword>
<keyword evidence="1" id="KW-0812">Transmembrane</keyword>
<feature type="domain" description="Fibronectin type-III" evidence="2">
    <location>
        <begin position="14"/>
        <end position="108"/>
    </location>
</feature>
<dbReference type="Proteomes" id="UP000747542">
    <property type="component" value="Unassembled WGS sequence"/>
</dbReference>
<protein>
    <submittedName>
        <fullName evidence="3">Putative receptor-type tyrosine-protein phosphatase delta-like 3</fullName>
    </submittedName>
</protein>
<dbReference type="EMBL" id="JAHLQT010021845">
    <property type="protein sequence ID" value="KAG7167034.1"/>
    <property type="molecule type" value="Genomic_DNA"/>
</dbReference>
<organism evidence="3 4">
    <name type="scientific">Homarus americanus</name>
    <name type="common">American lobster</name>
    <dbReference type="NCBI Taxonomy" id="6706"/>
    <lineage>
        <taxon>Eukaryota</taxon>
        <taxon>Metazoa</taxon>
        <taxon>Ecdysozoa</taxon>
        <taxon>Arthropoda</taxon>
        <taxon>Crustacea</taxon>
        <taxon>Multicrustacea</taxon>
        <taxon>Malacostraca</taxon>
        <taxon>Eumalacostraca</taxon>
        <taxon>Eucarida</taxon>
        <taxon>Decapoda</taxon>
        <taxon>Pleocyemata</taxon>
        <taxon>Astacidea</taxon>
        <taxon>Nephropoidea</taxon>
        <taxon>Nephropidae</taxon>
        <taxon>Homarus</taxon>
    </lineage>
</organism>
<proteinExistence type="predicted"/>
<evidence type="ECO:0000256" key="1">
    <source>
        <dbReference type="SAM" id="Phobius"/>
    </source>
</evidence>
<dbReference type="InterPro" id="IPR013783">
    <property type="entry name" value="Ig-like_fold"/>
</dbReference>